<dbReference type="Proteomes" id="UP000183410">
    <property type="component" value="Unassembled WGS sequence"/>
</dbReference>
<keyword evidence="3" id="KW-1185">Reference proteome</keyword>
<dbReference type="RefSeq" id="WP_046233488.1">
    <property type="nucleotide sequence ID" value="NZ_FONN01000004.1"/>
</dbReference>
<proteinExistence type="predicted"/>
<dbReference type="OrthoDB" id="2633244at2"/>
<evidence type="ECO:0000313" key="3">
    <source>
        <dbReference type="Proteomes" id="UP000183410"/>
    </source>
</evidence>
<reference evidence="3" key="1">
    <citation type="submission" date="2016-10" db="EMBL/GenBank/DDBJ databases">
        <authorList>
            <person name="Varghese N."/>
            <person name="Submissions S."/>
        </authorList>
    </citation>
    <scope>NUCLEOTIDE SEQUENCE [LARGE SCALE GENOMIC DNA]</scope>
    <source>
        <strain evidence="3">CGMCC 1.10223</strain>
    </source>
</reference>
<gene>
    <name evidence="2" type="ORF">SAMN04487969_104204</name>
</gene>
<dbReference type="InterPro" id="IPR037883">
    <property type="entry name" value="Knr4/Smi1-like_sf"/>
</dbReference>
<evidence type="ECO:0000313" key="2">
    <source>
        <dbReference type="EMBL" id="SFE62127.1"/>
    </source>
</evidence>
<dbReference type="EMBL" id="FONN01000004">
    <property type="protein sequence ID" value="SFE62127.1"/>
    <property type="molecule type" value="Genomic_DNA"/>
</dbReference>
<dbReference type="Pfam" id="PF09346">
    <property type="entry name" value="SMI1_KNR4"/>
    <property type="match status" value="1"/>
</dbReference>
<dbReference type="Gene3D" id="3.40.1580.10">
    <property type="entry name" value="SMI1/KNR4-like"/>
    <property type="match status" value="1"/>
</dbReference>
<name>A0A1I2C1A8_9BACL</name>
<dbReference type="SUPFAM" id="SSF160631">
    <property type="entry name" value="SMI1/KNR4-like"/>
    <property type="match status" value="1"/>
</dbReference>
<evidence type="ECO:0000259" key="1">
    <source>
        <dbReference type="Pfam" id="PF09346"/>
    </source>
</evidence>
<dbReference type="InterPro" id="IPR018958">
    <property type="entry name" value="Knr4/Smi1-like_dom"/>
</dbReference>
<dbReference type="AlphaFoldDB" id="A0A1I2C1A8"/>
<sequence>MKWTFRFENSYQKADALSEDDLQHFLNNWNAALTEEEKQEIADRQHNPFPVTDPLHLHYVPLNPATWTFPQKNLPGSYLAFLRYSNGGEFGSGDRHFQFFSAANLREMNLAYDFPAYMPGAVSFGMDGSGNHYIWDMRHNSADGEYPIIVAHSGNLDYEDCRKIADTFLELCSGKTAADDELHS</sequence>
<feature type="domain" description="Knr4/Smi1-like" evidence="1">
    <location>
        <begin position="73"/>
        <end position="171"/>
    </location>
</feature>
<organism evidence="2 3">
    <name type="scientific">Paenibacillus algorifonticola</name>
    <dbReference type="NCBI Taxonomy" id="684063"/>
    <lineage>
        <taxon>Bacteria</taxon>
        <taxon>Bacillati</taxon>
        <taxon>Bacillota</taxon>
        <taxon>Bacilli</taxon>
        <taxon>Bacillales</taxon>
        <taxon>Paenibacillaceae</taxon>
        <taxon>Paenibacillus</taxon>
    </lineage>
</organism>
<accession>A0A1I2C1A8</accession>
<protein>
    <submittedName>
        <fullName evidence="2">SMI1 / KNR4 family (SUKH-1)</fullName>
    </submittedName>
</protein>